<dbReference type="Gene3D" id="3.40.50.1820">
    <property type="entry name" value="alpha/beta hydrolase"/>
    <property type="match status" value="1"/>
</dbReference>
<feature type="region of interest" description="Disordered" evidence="1">
    <location>
        <begin position="201"/>
        <end position="220"/>
    </location>
</feature>
<feature type="region of interest" description="Disordered" evidence="1">
    <location>
        <begin position="233"/>
        <end position="252"/>
    </location>
</feature>
<evidence type="ECO:0000256" key="1">
    <source>
        <dbReference type="SAM" id="MobiDB-lite"/>
    </source>
</evidence>
<dbReference type="Pfam" id="PF01764">
    <property type="entry name" value="Lipase_3"/>
    <property type="match status" value="1"/>
</dbReference>
<evidence type="ECO:0000313" key="3">
    <source>
        <dbReference type="EMBL" id="KAK9842725.1"/>
    </source>
</evidence>
<sequence length="756" mass="84010">MLVADGSRQSLNGSFFACTLFDAVSFTRGLTWDCKLTKRGKKTYRGICELLEVAAWQDQASMKANAWNWLRYRPAAAVCYVKVVQRVAHLILYHLLDFSWHSWTTAWLLMPLFYYAIIPDELHWLLDLVMRMSCWMVFRLQKQPAAAKRVLVAPGIYGHVPGQKSVGPKDGPQRHMQMWSSATCLDPSFGLRSQQLAALAARPPNAPHPPDPADSPDADSPVRAILRHLQHPAVEQSEEQQEQQHQHAAAQDAVRVNHQLQVLAAVCKASYETPRVLEEVILPKWSDAHRRVTLYAAFKFRRRYHHHRPAEPSGDFTAYILNIGNEAIVMVFRVAQAWSQIPWYLRLDMARLADPGKMGIQAHAGLLEVLGLTSNLADIKRNSKRGTCAGFQATRCRKGTMRWETLCRGQQGANLQTPYLLLLKELTNLAATPGMPATAPLYVTGHCMGGALATLFSAALTLRHERKNWRDRFGSLLTFGAPRVGNAAFAKMTQRGLRHLLEGGPEKTARVVHCNDIIPHLPPSDFAENFVHFGGVHALDGDSVVQGGTVHRIGSDESCAPDSCRALSPRGVARLAMYTLLWGLWRWTPKETRDRVNAIRGHLGFADALLNGALVPETLPSFFMHALVPLTGFIGAGFAANSIADYFQVLEQKLPLQPPSLSQLLVNPEPPSLERSPDQDAQRGPPPYAEGQSARDRLLSVLTRPAPAQADNLSPADPLVPDLDQIPEAFRHMLNRAPRPQTRDQQQEDNASPNVS</sequence>
<dbReference type="InterPro" id="IPR002921">
    <property type="entry name" value="Fungal_lipase-type"/>
</dbReference>
<protein>
    <recommendedName>
        <fullName evidence="2">Fungal lipase-type domain-containing protein</fullName>
    </recommendedName>
</protein>
<evidence type="ECO:0000313" key="4">
    <source>
        <dbReference type="Proteomes" id="UP001438707"/>
    </source>
</evidence>
<comment type="caution">
    <text evidence="3">The sequence shown here is derived from an EMBL/GenBank/DDBJ whole genome shotgun (WGS) entry which is preliminary data.</text>
</comment>
<dbReference type="SUPFAM" id="SSF53474">
    <property type="entry name" value="alpha/beta-Hydrolases"/>
    <property type="match status" value="1"/>
</dbReference>
<keyword evidence="4" id="KW-1185">Reference proteome</keyword>
<dbReference type="GO" id="GO:0004806">
    <property type="term" value="F:triacylglycerol lipase activity"/>
    <property type="evidence" value="ECO:0007669"/>
    <property type="project" value="InterPro"/>
</dbReference>
<dbReference type="Proteomes" id="UP001438707">
    <property type="component" value="Unassembled WGS sequence"/>
</dbReference>
<feature type="compositionally biased region" description="Pro residues" evidence="1">
    <location>
        <begin position="204"/>
        <end position="213"/>
    </location>
</feature>
<organism evidence="3 4">
    <name type="scientific">Apatococcus lobatus</name>
    <dbReference type="NCBI Taxonomy" id="904363"/>
    <lineage>
        <taxon>Eukaryota</taxon>
        <taxon>Viridiplantae</taxon>
        <taxon>Chlorophyta</taxon>
        <taxon>core chlorophytes</taxon>
        <taxon>Trebouxiophyceae</taxon>
        <taxon>Chlorellales</taxon>
        <taxon>Chlorellaceae</taxon>
        <taxon>Apatococcus</taxon>
    </lineage>
</organism>
<dbReference type="EMBL" id="JALJOS010000002">
    <property type="protein sequence ID" value="KAK9842725.1"/>
    <property type="molecule type" value="Genomic_DNA"/>
</dbReference>
<feature type="domain" description="Fungal lipase-type" evidence="2">
    <location>
        <begin position="438"/>
        <end position="524"/>
    </location>
</feature>
<gene>
    <name evidence="3" type="ORF">WJX74_001495</name>
</gene>
<dbReference type="PANTHER" id="PTHR46086">
    <property type="entry name" value="ALPHA/BETA-HYDROLASES SUPERFAMILY PROTEIN"/>
    <property type="match status" value="1"/>
</dbReference>
<reference evidence="3 4" key="1">
    <citation type="journal article" date="2024" name="Nat. Commun.">
        <title>Phylogenomics reveals the evolutionary origins of lichenization in chlorophyte algae.</title>
        <authorList>
            <person name="Puginier C."/>
            <person name="Libourel C."/>
            <person name="Otte J."/>
            <person name="Skaloud P."/>
            <person name="Haon M."/>
            <person name="Grisel S."/>
            <person name="Petersen M."/>
            <person name="Berrin J.G."/>
            <person name="Delaux P.M."/>
            <person name="Dal Grande F."/>
            <person name="Keller J."/>
        </authorList>
    </citation>
    <scope>NUCLEOTIDE SEQUENCE [LARGE SCALE GENOMIC DNA]</scope>
    <source>
        <strain evidence="3 4">SAG 2145</strain>
    </source>
</reference>
<accession>A0AAW1S9D7</accession>
<dbReference type="InterPro" id="IPR044819">
    <property type="entry name" value="OBL-like"/>
</dbReference>
<dbReference type="CDD" id="cd00519">
    <property type="entry name" value="Lipase_3"/>
    <property type="match status" value="1"/>
</dbReference>
<feature type="region of interest" description="Disordered" evidence="1">
    <location>
        <begin position="661"/>
        <end position="756"/>
    </location>
</feature>
<evidence type="ECO:0000259" key="2">
    <source>
        <dbReference type="Pfam" id="PF01764"/>
    </source>
</evidence>
<proteinExistence type="predicted"/>
<dbReference type="PANTHER" id="PTHR46086:SF3">
    <property type="entry name" value="TRIACYLGLYCEROL LIPASE OBL1"/>
    <property type="match status" value="1"/>
</dbReference>
<name>A0AAW1S9D7_9CHLO</name>
<dbReference type="AlphaFoldDB" id="A0AAW1S9D7"/>
<dbReference type="GO" id="GO:0006629">
    <property type="term" value="P:lipid metabolic process"/>
    <property type="evidence" value="ECO:0007669"/>
    <property type="project" value="InterPro"/>
</dbReference>
<dbReference type="InterPro" id="IPR029058">
    <property type="entry name" value="AB_hydrolase_fold"/>
</dbReference>